<keyword evidence="3" id="KW-1185">Reference proteome</keyword>
<name>A0ABV7X7T0_9SPHN</name>
<protein>
    <submittedName>
        <fullName evidence="2">DUF4198 domain-containing protein</fullName>
    </submittedName>
</protein>
<evidence type="ECO:0000313" key="3">
    <source>
        <dbReference type="Proteomes" id="UP001595615"/>
    </source>
</evidence>
<proteinExistence type="predicted"/>
<dbReference type="InterPro" id="IPR019613">
    <property type="entry name" value="DUF4198"/>
</dbReference>
<comment type="caution">
    <text evidence="2">The sequence shown here is derived from an EMBL/GenBank/DDBJ whole genome shotgun (WGS) entry which is preliminary data.</text>
</comment>
<accession>A0ABV7X7T0</accession>
<sequence>MKTFRHLTLAALSLAAIATPAAAHRQWLLPSATVLSGNSDWVTVDAAVSNDLFYFEHQPLRLTNLQVIGPNGQPVEAQNKATGRYRSTFDVQLTQPGTYRIASVNAGLSASWKEGTETKRWRGTAEGFAKEVPANATDLNVMQAAGRVETFVTAKAPSTDALKPTGQGMEMVPVTHPNDIVAGEAATFQLLIDGAPAKDIEVEVVPGGIRYRDKLGDVKVKTDAEGKFSVTWPTAGMYWIEASAQDNKTSVPQAKSRRLSYVATLEVMSQ</sequence>
<feature type="chain" id="PRO_5045848859" evidence="1">
    <location>
        <begin position="24"/>
        <end position="270"/>
    </location>
</feature>
<dbReference type="RefSeq" id="WP_380858528.1">
    <property type="nucleotide sequence ID" value="NZ_JBHRXV010000004.1"/>
</dbReference>
<dbReference type="Proteomes" id="UP001595615">
    <property type="component" value="Unassembled WGS sequence"/>
</dbReference>
<dbReference type="EMBL" id="JBHRXV010000004">
    <property type="protein sequence ID" value="MFC3712171.1"/>
    <property type="molecule type" value="Genomic_DNA"/>
</dbReference>
<keyword evidence="1" id="KW-0732">Signal</keyword>
<organism evidence="2 3">
    <name type="scientific">Sphingoaurantiacus capsulatus</name>
    <dbReference type="NCBI Taxonomy" id="1771310"/>
    <lineage>
        <taxon>Bacteria</taxon>
        <taxon>Pseudomonadati</taxon>
        <taxon>Pseudomonadota</taxon>
        <taxon>Alphaproteobacteria</taxon>
        <taxon>Sphingomonadales</taxon>
        <taxon>Sphingosinicellaceae</taxon>
        <taxon>Sphingoaurantiacus</taxon>
    </lineage>
</organism>
<evidence type="ECO:0000313" key="2">
    <source>
        <dbReference type="EMBL" id="MFC3712171.1"/>
    </source>
</evidence>
<reference evidence="3" key="1">
    <citation type="journal article" date="2019" name="Int. J. Syst. Evol. Microbiol.">
        <title>The Global Catalogue of Microorganisms (GCM) 10K type strain sequencing project: providing services to taxonomists for standard genome sequencing and annotation.</title>
        <authorList>
            <consortium name="The Broad Institute Genomics Platform"/>
            <consortium name="The Broad Institute Genome Sequencing Center for Infectious Disease"/>
            <person name="Wu L."/>
            <person name="Ma J."/>
        </authorList>
    </citation>
    <scope>NUCLEOTIDE SEQUENCE [LARGE SCALE GENOMIC DNA]</scope>
    <source>
        <strain evidence="3">KCTC 42644</strain>
    </source>
</reference>
<gene>
    <name evidence="2" type="ORF">ACFOMD_06300</name>
</gene>
<evidence type="ECO:0000256" key="1">
    <source>
        <dbReference type="SAM" id="SignalP"/>
    </source>
</evidence>
<dbReference type="Pfam" id="PF10670">
    <property type="entry name" value="DUF4198"/>
    <property type="match status" value="1"/>
</dbReference>
<feature type="signal peptide" evidence="1">
    <location>
        <begin position="1"/>
        <end position="23"/>
    </location>
</feature>